<evidence type="ECO:0000256" key="5">
    <source>
        <dbReference type="ARBA" id="ARBA00023180"/>
    </source>
</evidence>
<keyword evidence="5" id="KW-0325">Glycoprotein</keyword>
<reference evidence="8 9" key="1">
    <citation type="submission" date="2020-05" db="EMBL/GenBank/DDBJ databases">
        <title>Identification and distribution of gene clusters putatively required for synthesis of sphingolipid metabolism inhibitors in phylogenetically diverse species of the filamentous fungus Fusarium.</title>
        <authorList>
            <person name="Kim H.-S."/>
            <person name="Busman M."/>
            <person name="Brown D.W."/>
            <person name="Divon H."/>
            <person name="Uhlig S."/>
            <person name="Proctor R.H."/>
        </authorList>
    </citation>
    <scope>NUCLEOTIDE SEQUENCE [LARGE SCALE GENOMIC DNA]</scope>
    <source>
        <strain evidence="8 9">NRRL 53147</strain>
    </source>
</reference>
<organism evidence="8 9">
    <name type="scientific">Fusarium mexicanum</name>
    <dbReference type="NCBI Taxonomy" id="751941"/>
    <lineage>
        <taxon>Eukaryota</taxon>
        <taxon>Fungi</taxon>
        <taxon>Dikarya</taxon>
        <taxon>Ascomycota</taxon>
        <taxon>Pezizomycotina</taxon>
        <taxon>Sordariomycetes</taxon>
        <taxon>Hypocreomycetidae</taxon>
        <taxon>Hypocreales</taxon>
        <taxon>Nectriaceae</taxon>
        <taxon>Fusarium</taxon>
        <taxon>Fusarium fujikuroi species complex</taxon>
    </lineage>
</organism>
<dbReference type="Gene3D" id="2.60.120.620">
    <property type="entry name" value="q2cbj1_9rhob like domain"/>
    <property type="match status" value="1"/>
</dbReference>
<evidence type="ECO:0000256" key="4">
    <source>
        <dbReference type="ARBA" id="ARBA00023136"/>
    </source>
</evidence>
<dbReference type="Pfam" id="PF05721">
    <property type="entry name" value="PhyH"/>
    <property type="match status" value="1"/>
</dbReference>
<dbReference type="PANTHER" id="PTHR31630">
    <property type="entry name" value="PHYTANOYL-COA DIOXYGENASE-RELATED-RELATED"/>
    <property type="match status" value="1"/>
</dbReference>
<dbReference type="AlphaFoldDB" id="A0A8H5NA56"/>
<dbReference type="SUPFAM" id="SSF51197">
    <property type="entry name" value="Clavaminate synthase-like"/>
    <property type="match status" value="1"/>
</dbReference>
<feature type="transmembrane region" description="Helical" evidence="6">
    <location>
        <begin position="768"/>
        <end position="791"/>
    </location>
</feature>
<comment type="caution">
    <text evidence="8">The sequence shown here is derived from an EMBL/GenBank/DDBJ whole genome shotgun (WGS) entry which is preliminary data.</text>
</comment>
<keyword evidence="9" id="KW-1185">Reference proteome</keyword>
<dbReference type="Gene3D" id="1.20.1250.20">
    <property type="entry name" value="MFS general substrate transporter like domains"/>
    <property type="match status" value="1"/>
</dbReference>
<feature type="transmembrane region" description="Helical" evidence="6">
    <location>
        <begin position="560"/>
        <end position="581"/>
    </location>
</feature>
<dbReference type="InterPro" id="IPR036259">
    <property type="entry name" value="MFS_trans_sf"/>
</dbReference>
<dbReference type="GO" id="GO:0016020">
    <property type="term" value="C:membrane"/>
    <property type="evidence" value="ECO:0007669"/>
    <property type="project" value="UniProtKB-SubCell"/>
</dbReference>
<dbReference type="InterPro" id="IPR011701">
    <property type="entry name" value="MFS"/>
</dbReference>
<protein>
    <submittedName>
        <fullName evidence="8">Transporter HOL1</fullName>
    </submittedName>
</protein>
<feature type="transmembrane region" description="Helical" evidence="6">
    <location>
        <begin position="693"/>
        <end position="715"/>
    </location>
</feature>
<evidence type="ECO:0000256" key="6">
    <source>
        <dbReference type="SAM" id="Phobius"/>
    </source>
</evidence>
<dbReference type="Pfam" id="PF07690">
    <property type="entry name" value="MFS_1"/>
    <property type="match status" value="1"/>
</dbReference>
<dbReference type="GO" id="GO:0022857">
    <property type="term" value="F:transmembrane transporter activity"/>
    <property type="evidence" value="ECO:0007669"/>
    <property type="project" value="InterPro"/>
</dbReference>
<evidence type="ECO:0000313" key="8">
    <source>
        <dbReference type="EMBL" id="KAF5557410.1"/>
    </source>
</evidence>
<name>A0A8H5NA56_9HYPO</name>
<comment type="subcellular location">
    <subcellularLocation>
        <location evidence="1">Membrane</location>
        <topology evidence="1">Multi-pass membrane protein</topology>
    </subcellularLocation>
</comment>
<feature type="transmembrane region" description="Helical" evidence="6">
    <location>
        <begin position="443"/>
        <end position="461"/>
    </location>
</feature>
<feature type="transmembrane region" description="Helical" evidence="6">
    <location>
        <begin position="832"/>
        <end position="853"/>
    </location>
</feature>
<evidence type="ECO:0000256" key="1">
    <source>
        <dbReference type="ARBA" id="ARBA00004141"/>
    </source>
</evidence>
<dbReference type="PROSITE" id="PS00217">
    <property type="entry name" value="SUGAR_TRANSPORT_2"/>
    <property type="match status" value="1"/>
</dbReference>
<dbReference type="SUPFAM" id="SSF103473">
    <property type="entry name" value="MFS general substrate transporter"/>
    <property type="match status" value="1"/>
</dbReference>
<keyword evidence="3 6" id="KW-1133">Transmembrane helix</keyword>
<dbReference type="Proteomes" id="UP000522262">
    <property type="component" value="Unassembled WGS sequence"/>
</dbReference>
<feature type="transmembrane region" description="Helical" evidence="6">
    <location>
        <begin position="798"/>
        <end position="820"/>
    </location>
</feature>
<dbReference type="EMBL" id="JAAOAM010000020">
    <property type="protein sequence ID" value="KAF5557410.1"/>
    <property type="molecule type" value="Genomic_DNA"/>
</dbReference>
<proteinExistence type="predicted"/>
<keyword evidence="2 6" id="KW-0812">Transmembrane</keyword>
<dbReference type="InterPro" id="IPR020846">
    <property type="entry name" value="MFS_dom"/>
</dbReference>
<feature type="transmembrane region" description="Helical" evidence="6">
    <location>
        <begin position="648"/>
        <end position="673"/>
    </location>
</feature>
<evidence type="ECO:0000259" key="7">
    <source>
        <dbReference type="PROSITE" id="PS50850"/>
    </source>
</evidence>
<gene>
    <name evidence="8" type="ORF">FMEXI_733</name>
</gene>
<accession>A0A8H5NA56</accession>
<feature type="transmembrane region" description="Helical" evidence="6">
    <location>
        <begin position="736"/>
        <end position="756"/>
    </location>
</feature>
<dbReference type="InterPro" id="IPR008775">
    <property type="entry name" value="Phytyl_CoA_dOase-like"/>
</dbReference>
<feature type="transmembrane region" description="Helical" evidence="6">
    <location>
        <begin position="473"/>
        <end position="496"/>
    </location>
</feature>
<feature type="transmembrane region" description="Helical" evidence="6">
    <location>
        <begin position="403"/>
        <end position="431"/>
    </location>
</feature>
<feature type="domain" description="Major facilitator superfamily (MFS) profile" evidence="7">
    <location>
        <begin position="401"/>
        <end position="858"/>
    </location>
</feature>
<evidence type="ECO:0000256" key="2">
    <source>
        <dbReference type="ARBA" id="ARBA00022692"/>
    </source>
</evidence>
<dbReference type="PROSITE" id="PS50850">
    <property type="entry name" value="MFS"/>
    <property type="match status" value="1"/>
</dbReference>
<sequence length="872" mass="97646">MSTTTTMQMEQTVAARFETKDLVEFDPNAVYGDWRDEFHKTGCVLIKNVISKEKAQYYCDKQIEWLKKFELGFDEKDPSTWNADHLPVSFKGGMYYGYGATHEKMAWEARTEPKVVEIFEKLWGTKELLCSFDGLNVSLPNRTDITWSPWPHCDQNPERKGMQAVQGLLNFAPNGPKDGGLMLMKGSSKLFNEFFAQKRDSADHEDAPPPEIKYMDLFIFSEKDVKWFEERGCTMYKVNMEPGDFVLWDSRTMHYARFPEGDQIRHVQYICMTPRQFATEEALKAKAFCFSNFMGTTHWPHCNIRIAQEKPMRNGEICPKYRTEPFEKPEGTTTTKASIMDTKSDVNHVESISKESLDVIQVTKSKIEVSGTVKLIEGKTIYIPTPTADPQDPLNMKMWQKALVLIVISLFSTIGLSLVSGFGGLLGFYIPAYVAVGKDYADITHLMTFPTLFMGIGNLIGMPLGIAVGRRSVLLGATIIMILSAGLCAGATTYEWHLAGRVILGLSAGQSEALVPMITQEIFFLHERSTCMMIQQTIQTILTTVFTIFASPIAEAITPQWWYGLGAILSGVSFVLALFFVPETKYYRPKAAYQAGGSSDDENVVEVCTERPELDYVNFAPRTFRSDMRLWIGKPEWNKVVEIFTQSFALILFPNVLWALCLNGLTLGVNIAIGTTYGSIVTAPPYNWPQSSASYANAGQIVTSLVALPCFGFGSDKLIKWFAGRRNGIHEPEIRLIPLAFPIVVGVFTAVLYGLAATYPEKYHWFTYVWALAAYYFTFVGANIVAITYLLDSYPQRAGPLLVIICALRGVMSFGVSYGITPFIERNGYDGAFGAFSGLTGAFGVLGIFVFIFGKKIRKFTGKYCVDKDKAE</sequence>
<evidence type="ECO:0000313" key="9">
    <source>
        <dbReference type="Proteomes" id="UP000522262"/>
    </source>
</evidence>
<dbReference type="InterPro" id="IPR005829">
    <property type="entry name" value="Sugar_transporter_CS"/>
</dbReference>
<dbReference type="PANTHER" id="PTHR31630:SF6">
    <property type="entry name" value="PHYTANOYL-COA DIOXYGENASE-RELATED"/>
    <property type="match status" value="1"/>
</dbReference>
<keyword evidence="4 6" id="KW-0472">Membrane</keyword>
<evidence type="ECO:0000256" key="3">
    <source>
        <dbReference type="ARBA" id="ARBA00022989"/>
    </source>
</evidence>